<name>A0ABP7XBD7_9ACTN</name>
<organism evidence="7 8">
    <name type="scientific">Nocardioides fonticola</name>
    <dbReference type="NCBI Taxonomy" id="450363"/>
    <lineage>
        <taxon>Bacteria</taxon>
        <taxon>Bacillati</taxon>
        <taxon>Actinomycetota</taxon>
        <taxon>Actinomycetes</taxon>
        <taxon>Propionibacteriales</taxon>
        <taxon>Nocardioidaceae</taxon>
        <taxon>Nocardioides</taxon>
    </lineage>
</organism>
<dbReference type="Gene3D" id="3.40.50.300">
    <property type="entry name" value="P-loop containing nucleotide triphosphate hydrolases"/>
    <property type="match status" value="1"/>
</dbReference>
<dbReference type="PANTHER" id="PTHR42711:SF16">
    <property type="entry name" value="ABC TRANSPORTER ATP-BINDING PROTEIN"/>
    <property type="match status" value="1"/>
</dbReference>
<dbReference type="RefSeq" id="WP_344731674.1">
    <property type="nucleotide sequence ID" value="NZ_BAAAZH010000003.1"/>
</dbReference>
<dbReference type="InterPro" id="IPR027417">
    <property type="entry name" value="P-loop_NTPase"/>
</dbReference>
<reference evidence="8" key="1">
    <citation type="journal article" date="2019" name="Int. J. Syst. Evol. Microbiol.">
        <title>The Global Catalogue of Microorganisms (GCM) 10K type strain sequencing project: providing services to taxonomists for standard genome sequencing and annotation.</title>
        <authorList>
            <consortium name="The Broad Institute Genomics Platform"/>
            <consortium name="The Broad Institute Genome Sequencing Center for Infectious Disease"/>
            <person name="Wu L."/>
            <person name="Ma J."/>
        </authorList>
    </citation>
    <scope>NUCLEOTIDE SEQUENCE [LARGE SCALE GENOMIC DNA]</scope>
    <source>
        <strain evidence="8">JCM 16703</strain>
    </source>
</reference>
<keyword evidence="3" id="KW-0547">Nucleotide-binding</keyword>
<evidence type="ECO:0000313" key="7">
    <source>
        <dbReference type="EMBL" id="GAA4110372.1"/>
    </source>
</evidence>
<dbReference type="PANTHER" id="PTHR42711">
    <property type="entry name" value="ABC TRANSPORTER ATP-BINDING PROTEIN"/>
    <property type="match status" value="1"/>
</dbReference>
<keyword evidence="4 7" id="KW-0067">ATP-binding</keyword>
<evidence type="ECO:0000259" key="6">
    <source>
        <dbReference type="PROSITE" id="PS50893"/>
    </source>
</evidence>
<sequence length="303" mass="32672">MGGHAIEVEGLAVAYGEVRAVDGVDLTVGEGEFMGILGPNGAGKTTLLETVEGLRRPDAGSVRVLGEPVWPRNPRLLPRIGVQLQASSFFERLTAREQLGVFAALYGVPTARVDDWLERVGLIEKAGSRVEDLSGGQAQRLSIACALVHEPELVFLDEPTSALDPQARRNLWDLLRGIHTEGRTVVLTTHSMEEAETLCQRVAIMDAGRVLVADTPAALVRELDAPTRIVVAGSDVPHDHLPAHEWPGVDAIEHEHDATVVVTRDPATVVARLAAVDRLDGVRVHTGTLEDVFLARTGRAYRA</sequence>
<dbReference type="GO" id="GO:0005524">
    <property type="term" value="F:ATP binding"/>
    <property type="evidence" value="ECO:0007669"/>
    <property type="project" value="UniProtKB-KW"/>
</dbReference>
<comment type="caution">
    <text evidence="7">The sequence shown here is derived from an EMBL/GenBank/DDBJ whole genome shotgun (WGS) entry which is preliminary data.</text>
</comment>
<gene>
    <name evidence="7" type="ORF">GCM10022215_05480</name>
</gene>
<evidence type="ECO:0000313" key="8">
    <source>
        <dbReference type="Proteomes" id="UP001501495"/>
    </source>
</evidence>
<dbReference type="SUPFAM" id="SSF52540">
    <property type="entry name" value="P-loop containing nucleoside triphosphate hydrolases"/>
    <property type="match status" value="1"/>
</dbReference>
<evidence type="ECO:0000256" key="3">
    <source>
        <dbReference type="ARBA" id="ARBA00022741"/>
    </source>
</evidence>
<protein>
    <submittedName>
        <fullName evidence="7">ABC transporter ATP-binding protein</fullName>
    </submittedName>
</protein>
<keyword evidence="8" id="KW-1185">Reference proteome</keyword>
<dbReference type="InterPro" id="IPR003439">
    <property type="entry name" value="ABC_transporter-like_ATP-bd"/>
</dbReference>
<evidence type="ECO:0000256" key="2">
    <source>
        <dbReference type="ARBA" id="ARBA00022448"/>
    </source>
</evidence>
<dbReference type="InterPro" id="IPR017871">
    <property type="entry name" value="ABC_transporter-like_CS"/>
</dbReference>
<dbReference type="PROSITE" id="PS00211">
    <property type="entry name" value="ABC_TRANSPORTER_1"/>
    <property type="match status" value="1"/>
</dbReference>
<dbReference type="Proteomes" id="UP001501495">
    <property type="component" value="Unassembled WGS sequence"/>
</dbReference>
<evidence type="ECO:0000256" key="5">
    <source>
        <dbReference type="ARBA" id="ARBA00023251"/>
    </source>
</evidence>
<dbReference type="SMART" id="SM00382">
    <property type="entry name" value="AAA"/>
    <property type="match status" value="1"/>
</dbReference>
<dbReference type="PROSITE" id="PS50893">
    <property type="entry name" value="ABC_TRANSPORTER_2"/>
    <property type="match status" value="1"/>
</dbReference>
<feature type="domain" description="ABC transporter" evidence="6">
    <location>
        <begin position="6"/>
        <end position="232"/>
    </location>
</feature>
<dbReference type="EMBL" id="BAAAZH010000003">
    <property type="protein sequence ID" value="GAA4110372.1"/>
    <property type="molecule type" value="Genomic_DNA"/>
</dbReference>
<dbReference type="InterPro" id="IPR050763">
    <property type="entry name" value="ABC_transporter_ATP-binding"/>
</dbReference>
<evidence type="ECO:0000256" key="4">
    <source>
        <dbReference type="ARBA" id="ARBA00022840"/>
    </source>
</evidence>
<comment type="subcellular location">
    <subcellularLocation>
        <location evidence="1">Cell membrane</location>
        <topology evidence="1">Peripheral membrane protein</topology>
    </subcellularLocation>
</comment>
<dbReference type="CDD" id="cd03230">
    <property type="entry name" value="ABC_DR_subfamily_A"/>
    <property type="match status" value="1"/>
</dbReference>
<keyword evidence="5" id="KW-0046">Antibiotic resistance</keyword>
<proteinExistence type="predicted"/>
<evidence type="ECO:0000256" key="1">
    <source>
        <dbReference type="ARBA" id="ARBA00004202"/>
    </source>
</evidence>
<keyword evidence="2" id="KW-0813">Transport</keyword>
<accession>A0ABP7XBD7</accession>
<dbReference type="InterPro" id="IPR003593">
    <property type="entry name" value="AAA+_ATPase"/>
</dbReference>
<dbReference type="Pfam" id="PF00005">
    <property type="entry name" value="ABC_tran"/>
    <property type="match status" value="1"/>
</dbReference>